<protein>
    <recommendedName>
        <fullName evidence="4">DUF3039 domain-containing protein</fullName>
    </recommendedName>
</protein>
<dbReference type="Proteomes" id="UP001430172">
    <property type="component" value="Unassembled WGS sequence"/>
</dbReference>
<dbReference type="RefSeq" id="WP_204130360.1">
    <property type="nucleotide sequence ID" value="NZ_JAFDVD010000007.1"/>
</dbReference>
<reference evidence="2" key="1">
    <citation type="submission" date="2021-02" db="EMBL/GenBank/DDBJ databases">
        <title>Phycicoccus sp. MQZ13P-5T, whole genome shotgun sequence.</title>
        <authorList>
            <person name="Tuo L."/>
        </authorList>
    </citation>
    <scope>NUCLEOTIDE SEQUENCE</scope>
    <source>
        <strain evidence="2">MQZ13P-5</strain>
    </source>
</reference>
<evidence type="ECO:0000313" key="3">
    <source>
        <dbReference type="Proteomes" id="UP001430172"/>
    </source>
</evidence>
<evidence type="ECO:0000256" key="1">
    <source>
        <dbReference type="SAM" id="MobiDB-lite"/>
    </source>
</evidence>
<accession>A0ABS2CLB7</accession>
<feature type="region of interest" description="Disordered" evidence="1">
    <location>
        <begin position="45"/>
        <end position="65"/>
    </location>
</feature>
<keyword evidence="3" id="KW-1185">Reference proteome</keyword>
<sequence>MASTPRRVPFLCRTNLRHRWENAHTEDGERFVRCALCMRERWTGPRGNVTGPGSMSVGQISGGNY</sequence>
<organism evidence="2 3">
    <name type="scientific">Phycicoccus sonneratiae</name>
    <dbReference type="NCBI Taxonomy" id="2807628"/>
    <lineage>
        <taxon>Bacteria</taxon>
        <taxon>Bacillati</taxon>
        <taxon>Actinomycetota</taxon>
        <taxon>Actinomycetes</taxon>
        <taxon>Micrococcales</taxon>
        <taxon>Intrasporangiaceae</taxon>
        <taxon>Phycicoccus</taxon>
    </lineage>
</organism>
<evidence type="ECO:0008006" key="4">
    <source>
        <dbReference type="Google" id="ProtNLM"/>
    </source>
</evidence>
<proteinExistence type="predicted"/>
<gene>
    <name evidence="2" type="ORF">JQN70_05665</name>
</gene>
<dbReference type="EMBL" id="JAFDVD010000007">
    <property type="protein sequence ID" value="MBM6399864.1"/>
    <property type="molecule type" value="Genomic_DNA"/>
</dbReference>
<comment type="caution">
    <text evidence="2">The sequence shown here is derived from an EMBL/GenBank/DDBJ whole genome shotgun (WGS) entry which is preliminary data.</text>
</comment>
<evidence type="ECO:0000313" key="2">
    <source>
        <dbReference type="EMBL" id="MBM6399864.1"/>
    </source>
</evidence>
<name>A0ABS2CLB7_9MICO</name>